<keyword evidence="5" id="KW-0677">Repeat</keyword>
<dbReference type="Gene3D" id="2.130.10.10">
    <property type="entry name" value="YVTN repeat-like/Quinoprotein amine dehydrogenase"/>
    <property type="match status" value="1"/>
</dbReference>
<feature type="region of interest" description="Disordered" evidence="10">
    <location>
        <begin position="976"/>
        <end position="1002"/>
    </location>
</feature>
<dbReference type="PANTHER" id="PTHR13923">
    <property type="entry name" value="SEC31-RELATED PROTEIN"/>
    <property type="match status" value="1"/>
</dbReference>
<reference evidence="11" key="1">
    <citation type="submission" date="2023-07" db="EMBL/GenBank/DDBJ databases">
        <authorList>
            <consortium name="CYATHOMIX"/>
        </authorList>
    </citation>
    <scope>NUCLEOTIDE SEQUENCE</scope>
    <source>
        <strain evidence="11">N/A</strain>
    </source>
</reference>
<keyword evidence="4 9" id="KW-0853">WD repeat</keyword>
<dbReference type="Gene3D" id="1.25.40.1030">
    <property type="match status" value="1"/>
</dbReference>
<dbReference type="InterPro" id="IPR001680">
    <property type="entry name" value="WD40_rpt"/>
</dbReference>
<feature type="region of interest" description="Disordered" evidence="10">
    <location>
        <begin position="739"/>
        <end position="838"/>
    </location>
</feature>
<comment type="caution">
    <text evidence="11">The sequence shown here is derived from an EMBL/GenBank/DDBJ whole genome shotgun (WGS) entry which is preliminary data.</text>
</comment>
<dbReference type="AlphaFoldDB" id="A0AA36M6Y8"/>
<evidence type="ECO:0000256" key="1">
    <source>
        <dbReference type="ARBA" id="ARBA00004240"/>
    </source>
</evidence>
<evidence type="ECO:0000256" key="6">
    <source>
        <dbReference type="ARBA" id="ARBA00022824"/>
    </source>
</evidence>
<keyword evidence="8" id="KW-0653">Protein transport</keyword>
<evidence type="ECO:0000256" key="5">
    <source>
        <dbReference type="ARBA" id="ARBA00022737"/>
    </source>
</evidence>
<feature type="compositionally biased region" description="Low complexity" evidence="10">
    <location>
        <begin position="770"/>
        <end position="790"/>
    </location>
</feature>
<name>A0AA36M6Y8_CYLNA</name>
<keyword evidence="6" id="KW-0256">Endoplasmic reticulum</keyword>
<feature type="repeat" description="WD" evidence="9">
    <location>
        <begin position="254"/>
        <end position="296"/>
    </location>
</feature>
<gene>
    <name evidence="11" type="ORF">CYNAS_LOCUS13442</name>
</gene>
<protein>
    <submittedName>
        <fullName evidence="11">Uncharacterized protein</fullName>
    </submittedName>
</protein>
<evidence type="ECO:0000256" key="7">
    <source>
        <dbReference type="ARBA" id="ARBA00022892"/>
    </source>
</evidence>
<feature type="compositionally biased region" description="Pro residues" evidence="10">
    <location>
        <begin position="818"/>
        <end position="834"/>
    </location>
</feature>
<comment type="similarity">
    <text evidence="2">Belongs to the WD repeat SEC31 family.</text>
</comment>
<dbReference type="InterPro" id="IPR040251">
    <property type="entry name" value="SEC31-like"/>
</dbReference>
<keyword evidence="3" id="KW-0813">Transport</keyword>
<evidence type="ECO:0000256" key="4">
    <source>
        <dbReference type="ARBA" id="ARBA00022574"/>
    </source>
</evidence>
<keyword evidence="7" id="KW-0931">ER-Golgi transport</keyword>
<evidence type="ECO:0000313" key="11">
    <source>
        <dbReference type="EMBL" id="CAJ0601459.1"/>
    </source>
</evidence>
<evidence type="ECO:0000256" key="2">
    <source>
        <dbReference type="ARBA" id="ARBA00009358"/>
    </source>
</evidence>
<dbReference type="SUPFAM" id="SSF50978">
    <property type="entry name" value="WD40 repeat-like"/>
    <property type="match status" value="1"/>
</dbReference>
<dbReference type="GO" id="GO:0030127">
    <property type="term" value="C:COPII vesicle coat"/>
    <property type="evidence" value="ECO:0007669"/>
    <property type="project" value="TreeGrafter"/>
</dbReference>
<evidence type="ECO:0000256" key="3">
    <source>
        <dbReference type="ARBA" id="ARBA00022448"/>
    </source>
</evidence>
<feature type="compositionally biased region" description="Low complexity" evidence="10">
    <location>
        <begin position="804"/>
        <end position="817"/>
    </location>
</feature>
<evidence type="ECO:0000256" key="9">
    <source>
        <dbReference type="PROSITE-ProRule" id="PRU00221"/>
    </source>
</evidence>
<proteinExistence type="inferred from homology"/>
<dbReference type="SMART" id="SM00320">
    <property type="entry name" value="WD40"/>
    <property type="match status" value="3"/>
</dbReference>
<comment type="subcellular location">
    <subcellularLocation>
        <location evidence="1">Endoplasmic reticulum</location>
    </subcellularLocation>
</comment>
<keyword evidence="12" id="KW-1185">Reference proteome</keyword>
<dbReference type="PROSITE" id="PS50082">
    <property type="entry name" value="WD_REPEATS_2"/>
    <property type="match status" value="1"/>
</dbReference>
<dbReference type="InterPro" id="IPR015943">
    <property type="entry name" value="WD40/YVTN_repeat-like_dom_sf"/>
</dbReference>
<evidence type="ECO:0000256" key="8">
    <source>
        <dbReference type="ARBA" id="ARBA00022927"/>
    </source>
</evidence>
<accession>A0AA36M6Y8</accession>
<feature type="region of interest" description="Disordered" evidence="10">
    <location>
        <begin position="873"/>
        <end position="895"/>
    </location>
</feature>
<dbReference type="GO" id="GO:0015031">
    <property type="term" value="P:protein transport"/>
    <property type="evidence" value="ECO:0007669"/>
    <property type="project" value="UniProtKB-KW"/>
</dbReference>
<dbReference type="Pfam" id="PF00400">
    <property type="entry name" value="WD40"/>
    <property type="match status" value="1"/>
</dbReference>
<feature type="compositionally biased region" description="Polar residues" evidence="10">
    <location>
        <begin position="760"/>
        <end position="769"/>
    </location>
</feature>
<dbReference type="InterPro" id="IPR036322">
    <property type="entry name" value="WD40_repeat_dom_sf"/>
</dbReference>
<dbReference type="GO" id="GO:0090110">
    <property type="term" value="P:COPII-coated vesicle cargo loading"/>
    <property type="evidence" value="ECO:0007669"/>
    <property type="project" value="TreeGrafter"/>
</dbReference>
<dbReference type="EMBL" id="CATQJL010000305">
    <property type="protein sequence ID" value="CAJ0601459.1"/>
    <property type="molecule type" value="Genomic_DNA"/>
</dbReference>
<dbReference type="GO" id="GO:0005198">
    <property type="term" value="F:structural molecule activity"/>
    <property type="evidence" value="ECO:0007669"/>
    <property type="project" value="TreeGrafter"/>
</dbReference>
<dbReference type="GO" id="GO:0007029">
    <property type="term" value="P:endoplasmic reticulum organization"/>
    <property type="evidence" value="ECO:0007669"/>
    <property type="project" value="TreeGrafter"/>
</dbReference>
<organism evidence="11 12">
    <name type="scientific">Cylicocyclus nassatus</name>
    <name type="common">Nematode worm</name>
    <dbReference type="NCBI Taxonomy" id="53992"/>
    <lineage>
        <taxon>Eukaryota</taxon>
        <taxon>Metazoa</taxon>
        <taxon>Ecdysozoa</taxon>
        <taxon>Nematoda</taxon>
        <taxon>Chromadorea</taxon>
        <taxon>Rhabditida</taxon>
        <taxon>Rhabditina</taxon>
        <taxon>Rhabditomorpha</taxon>
        <taxon>Strongyloidea</taxon>
        <taxon>Strongylidae</taxon>
        <taxon>Cylicocyclus</taxon>
    </lineage>
</organism>
<evidence type="ECO:0000256" key="10">
    <source>
        <dbReference type="SAM" id="MobiDB-lite"/>
    </source>
</evidence>
<dbReference type="PANTHER" id="PTHR13923:SF11">
    <property type="entry name" value="SECRETORY 31, ISOFORM D"/>
    <property type="match status" value="1"/>
</dbReference>
<evidence type="ECO:0000313" key="12">
    <source>
        <dbReference type="Proteomes" id="UP001176961"/>
    </source>
</evidence>
<sequence>MVTTRQRPEAFAWSPTGIDFKGAIVGDYAHYFDPNATNNQSRLEFLTIEDILRKPTEDSSLQHSVPCEYRFNELSWSPLKTDSHPSGLIFGGTENGTVVFFDAQAFVTNKSLSVVSSRRDHQGHVLSVDHSADNRWAISVGGAAQLLLWDLNNLATPFSPGVSNFTDQVKKVRWNRSMDNILVSLSAHRGSLWDMRRPGGPVLEFAEIGSGCDWADICWKPGDSSTMILCNQLAATPGIQKWDLRYPTAPVGEFYIHDRGVTAMDWHQKDPRLVVSAGNDGFIRVFNAETGEVQGAVQLQQQNDKVRRVSWSQARPDLVAIQYYQHPTEFFSIEGGSEESTVGRLDVNVVPTWVSAAPVGASFSAGGRMAAHGKYWDEATKTWRFTVEVKKLPVDEAVYQSAMELQNACDSNTLGSYCEDRAHATEDRNLQTLWTFLAALSNKQGRREFVRILGYGSEDAVSKQSRVSQTSVTSNEVTQLTNIMSSVNCSSPRQNGHDAESVSDDSNAEIFAKQPNLDWNRLDANAWSLLDSLIDQGEEVVIDSLLDKKDYATAFMLARDSSSLTRHVAERYISEELAAPQRLLSLIATDNFDQLLETFPRDQWTRLLALVLMRADRARLVHTMRKIATRWIGEGGPEAVHAALPAVLASDTELLLSANRGYALEERIKQAIVLQKVTGTEVDAEYEKLLHSYCEKLIDGGVTDAAWRLLSNFKTNDERLLTLRHDLFVICGGEERTMSKEPAFPRSKQTQEIANALSPRRTQQRNSVFAPSNAPAASYYASSQQRQSAAMQHPGMPPLPTGPTGPQYSSSSYSGYAPTPPPSVPGMPPLPGYPPTSMQSMYSQAPAVPGFNPVPTPIAPPPVAPVAPMAPAPPMPPAAAPSSYSSYTQYSQSGIPTQTRTMTPLQSYAHHLQERPMSTVSVASSGGNYNDVGNFTPGWNDPPPLPGKKSPNPVANVMEVNWKPLEAAPVTLPNGLPGVPSAAPMRPPSTAPSVHHHEPQHIPQVSLSAEDQAIMNRFYQLIEAVVSVNRTPVALHKAEEARTRLACELAPRLASGRLTMGTRQLLWQTCEQASRGDYRGAVATCGHMVRSGGDFVEVSAFLPALKSLFLLAQSTFSR</sequence>
<dbReference type="GO" id="GO:0070971">
    <property type="term" value="C:endoplasmic reticulum exit site"/>
    <property type="evidence" value="ECO:0007669"/>
    <property type="project" value="TreeGrafter"/>
</dbReference>
<dbReference type="Proteomes" id="UP001176961">
    <property type="component" value="Unassembled WGS sequence"/>
</dbReference>
<feature type="compositionally biased region" description="Low complexity" evidence="10">
    <location>
        <begin position="880"/>
        <end position="893"/>
    </location>
</feature>